<reference evidence="3" key="1">
    <citation type="submission" date="2015-03" db="EMBL/GenBank/DDBJ databases">
        <authorList>
            <consortium name="Pathogen Informatics"/>
        </authorList>
    </citation>
    <scope>NUCLEOTIDE SEQUENCE [LARGE SCALE GENOMIC DNA]</scope>
    <source>
        <strain evidence="3">NCTC11134</strain>
    </source>
</reference>
<dbReference type="EMBL" id="LN868938">
    <property type="protein sequence ID" value="CRY73556.1"/>
    <property type="molecule type" value="Genomic_DNA"/>
</dbReference>
<gene>
    <name evidence="2" type="ORF">ERS450000_00197</name>
</gene>
<dbReference type="InterPro" id="IPR055596">
    <property type="entry name" value="DUF7172"/>
</dbReference>
<dbReference type="Pfam" id="PF23787">
    <property type="entry name" value="DUF7172"/>
    <property type="match status" value="1"/>
</dbReference>
<dbReference type="Proteomes" id="UP000057820">
    <property type="component" value="Chromosome 1"/>
</dbReference>
<proteinExistence type="predicted"/>
<name>A0A0H5NU65_NOCFR</name>
<protein>
    <recommendedName>
        <fullName evidence="1">DUF7172 domain-containing protein</fullName>
    </recommendedName>
</protein>
<evidence type="ECO:0000259" key="1">
    <source>
        <dbReference type="Pfam" id="PF23787"/>
    </source>
</evidence>
<evidence type="ECO:0000313" key="3">
    <source>
        <dbReference type="Proteomes" id="UP000057820"/>
    </source>
</evidence>
<feature type="domain" description="DUF7172" evidence="1">
    <location>
        <begin position="3"/>
        <end position="199"/>
    </location>
</feature>
<organism evidence="2 3">
    <name type="scientific">Nocardia farcinica</name>
    <dbReference type="NCBI Taxonomy" id="37329"/>
    <lineage>
        <taxon>Bacteria</taxon>
        <taxon>Bacillati</taxon>
        <taxon>Actinomycetota</taxon>
        <taxon>Actinomycetes</taxon>
        <taxon>Mycobacteriales</taxon>
        <taxon>Nocardiaceae</taxon>
        <taxon>Nocardia</taxon>
    </lineage>
</organism>
<dbReference type="AlphaFoldDB" id="A0A0H5NU65"/>
<dbReference type="KEGG" id="nfr:ERS450000_00197"/>
<accession>A0A0H5NU65</accession>
<evidence type="ECO:0000313" key="2">
    <source>
        <dbReference type="EMBL" id="CRY73556.1"/>
    </source>
</evidence>
<sequence length="202" mass="21846">MTNPCIDPEFFEVTDGAVSPLRHWQFAHRATAQAGGANPTVVANPGGTTLFTTNLTWTNNTPIAQRAYVLMTQGPVRYSIDNLKHLQVRYQWGLSSGVAPADPALTEESRVRGYGDLGTGTVSGQTVGVFYLMEDRHPTHSVPIGDLVALAPGEAIRAKVQVSWSTLAWGLDWASIYGDPAPLRLLKIGPVRLDVFTTPAFT</sequence>
<dbReference type="RefSeq" id="WP_060589840.1">
    <property type="nucleotide sequence ID" value="NZ_CP031418.1"/>
</dbReference>